<dbReference type="GO" id="GO:0009793">
    <property type="term" value="P:embryo development ending in seed dormancy"/>
    <property type="evidence" value="ECO:0007669"/>
    <property type="project" value="TreeGrafter"/>
</dbReference>
<proteinExistence type="predicted"/>
<gene>
    <name evidence="5" type="ORF">CTI12_AA368480</name>
</gene>
<dbReference type="InterPro" id="IPR036770">
    <property type="entry name" value="Ankyrin_rpt-contain_sf"/>
</dbReference>
<evidence type="ECO:0000259" key="4">
    <source>
        <dbReference type="Pfam" id="PF01103"/>
    </source>
</evidence>
<dbReference type="EMBL" id="PKPP01004971">
    <property type="protein sequence ID" value="PWA61993.1"/>
    <property type="molecule type" value="Genomic_DNA"/>
</dbReference>
<keyword evidence="1" id="KW-0934">Plastid</keyword>
<sequence length="306" mass="34804">MKGTQTSVEEDRPRFKSAPLHCCKKSPMVVDFLPVVTDAEKITSDPLARLIGSCVVYHRNQLGRNQKINLSLERGQIDSIFWINYTDPWIEGDDKWTSRTIMIQINTENHKTAIHIAASAKNIKFVEALVGLMEKEDLELQNKSSNTALCLAAAAANTRMAKIMVDKNKSLLTIPEALILMIDETHPWYYNRCRACGRKLAEGFPHWHCQEPGEEPLPNYRHHLTQGRKVLGTLDIISKLAHREQSISVVITSVANMIPQKYLREQRAVVDNNGGKLLKKSTILDRYQRVDDVIDLTPVYLFSRET</sequence>
<dbReference type="InterPro" id="IPR039910">
    <property type="entry name" value="D15-like"/>
</dbReference>
<dbReference type="Pfam" id="PF01103">
    <property type="entry name" value="Omp85"/>
    <property type="match status" value="1"/>
</dbReference>
<dbReference type="Proteomes" id="UP000245207">
    <property type="component" value="Unassembled WGS sequence"/>
</dbReference>
<dbReference type="GO" id="GO:0009707">
    <property type="term" value="C:chloroplast outer membrane"/>
    <property type="evidence" value="ECO:0007669"/>
    <property type="project" value="UniProtKB-SubCell"/>
</dbReference>
<keyword evidence="1" id="KW-1002">Plastid outer membrane</keyword>
<evidence type="ECO:0000313" key="5">
    <source>
        <dbReference type="EMBL" id="PWA61993.1"/>
    </source>
</evidence>
<dbReference type="OrthoDB" id="1653016at2759"/>
<evidence type="ECO:0000256" key="1">
    <source>
        <dbReference type="ARBA" id="ARBA00022805"/>
    </source>
</evidence>
<dbReference type="AlphaFoldDB" id="A0A2U1ML48"/>
<comment type="subcellular location">
    <subcellularLocation>
        <location evidence="3">Plastid</location>
        <location evidence="3">Chloroplast outer membrane</location>
    </subcellularLocation>
</comment>
<evidence type="ECO:0000313" key="6">
    <source>
        <dbReference type="Proteomes" id="UP000245207"/>
    </source>
</evidence>
<evidence type="ECO:0000256" key="3">
    <source>
        <dbReference type="ARBA" id="ARBA00024013"/>
    </source>
</evidence>
<organism evidence="5 6">
    <name type="scientific">Artemisia annua</name>
    <name type="common">Sweet wormwood</name>
    <dbReference type="NCBI Taxonomy" id="35608"/>
    <lineage>
        <taxon>Eukaryota</taxon>
        <taxon>Viridiplantae</taxon>
        <taxon>Streptophyta</taxon>
        <taxon>Embryophyta</taxon>
        <taxon>Tracheophyta</taxon>
        <taxon>Spermatophyta</taxon>
        <taxon>Magnoliopsida</taxon>
        <taxon>eudicotyledons</taxon>
        <taxon>Gunneridae</taxon>
        <taxon>Pentapetalae</taxon>
        <taxon>asterids</taxon>
        <taxon>campanulids</taxon>
        <taxon>Asterales</taxon>
        <taxon>Asteraceae</taxon>
        <taxon>Asteroideae</taxon>
        <taxon>Anthemideae</taxon>
        <taxon>Artemisiinae</taxon>
        <taxon>Artemisia</taxon>
    </lineage>
</organism>
<dbReference type="GO" id="GO:0009658">
    <property type="term" value="P:chloroplast organization"/>
    <property type="evidence" value="ECO:0007669"/>
    <property type="project" value="TreeGrafter"/>
</dbReference>
<dbReference type="SMART" id="SM00248">
    <property type="entry name" value="ANK"/>
    <property type="match status" value="2"/>
</dbReference>
<accession>A0A2U1ML48</accession>
<keyword evidence="2" id="KW-0472">Membrane</keyword>
<dbReference type="SUPFAM" id="SSF48403">
    <property type="entry name" value="Ankyrin repeat"/>
    <property type="match status" value="1"/>
</dbReference>
<reference evidence="5 6" key="1">
    <citation type="journal article" date="2018" name="Mol. Plant">
        <title>The genome of Artemisia annua provides insight into the evolution of Asteraceae family and artemisinin biosynthesis.</title>
        <authorList>
            <person name="Shen Q."/>
            <person name="Zhang L."/>
            <person name="Liao Z."/>
            <person name="Wang S."/>
            <person name="Yan T."/>
            <person name="Shi P."/>
            <person name="Liu M."/>
            <person name="Fu X."/>
            <person name="Pan Q."/>
            <person name="Wang Y."/>
            <person name="Lv Z."/>
            <person name="Lu X."/>
            <person name="Zhang F."/>
            <person name="Jiang W."/>
            <person name="Ma Y."/>
            <person name="Chen M."/>
            <person name="Hao X."/>
            <person name="Li L."/>
            <person name="Tang Y."/>
            <person name="Lv G."/>
            <person name="Zhou Y."/>
            <person name="Sun X."/>
            <person name="Brodelius P.E."/>
            <person name="Rose J.K.C."/>
            <person name="Tang K."/>
        </authorList>
    </citation>
    <scope>NUCLEOTIDE SEQUENCE [LARGE SCALE GENOMIC DNA]</scope>
    <source>
        <strain evidence="6">cv. Huhao1</strain>
        <tissue evidence="5">Leaf</tissue>
    </source>
</reference>
<dbReference type="InterPro" id="IPR000184">
    <property type="entry name" value="Bac_surfAg_D15"/>
</dbReference>
<dbReference type="Pfam" id="PF12796">
    <property type="entry name" value="Ank_2"/>
    <property type="match status" value="1"/>
</dbReference>
<dbReference type="InterPro" id="IPR002110">
    <property type="entry name" value="Ankyrin_rpt"/>
</dbReference>
<dbReference type="PANTHER" id="PTHR12815">
    <property type="entry name" value="SORTING AND ASSEMBLY MACHINERY SAMM50 PROTEIN FAMILY MEMBER"/>
    <property type="match status" value="1"/>
</dbReference>
<dbReference type="PANTHER" id="PTHR12815:SF32">
    <property type="entry name" value="OUTER ENVELOPE PROTEIN 80, CHLOROPLASTIC"/>
    <property type="match status" value="1"/>
</dbReference>
<feature type="domain" description="Bacterial surface antigen (D15)" evidence="4">
    <location>
        <begin position="60"/>
        <end position="105"/>
    </location>
</feature>
<dbReference type="STRING" id="35608.A0A2U1ML48"/>
<comment type="caution">
    <text evidence="5">The sequence shown here is derived from an EMBL/GenBank/DDBJ whole genome shotgun (WGS) entry which is preliminary data.</text>
</comment>
<keyword evidence="5" id="KW-0261">Viral envelope protein</keyword>
<name>A0A2U1ML48_ARTAN</name>
<protein>
    <submittedName>
        <fullName evidence="5">Outer envelope protein of 80 kDa</fullName>
    </submittedName>
</protein>
<keyword evidence="5" id="KW-0946">Virion</keyword>
<evidence type="ECO:0000256" key="2">
    <source>
        <dbReference type="ARBA" id="ARBA00023136"/>
    </source>
</evidence>
<dbReference type="Gene3D" id="1.25.40.20">
    <property type="entry name" value="Ankyrin repeat-containing domain"/>
    <property type="match status" value="1"/>
</dbReference>
<keyword evidence="6" id="KW-1185">Reference proteome</keyword>